<dbReference type="InterPro" id="IPR000531">
    <property type="entry name" value="Beta-barrel_TonB"/>
</dbReference>
<dbReference type="EMBL" id="FQWZ01000003">
    <property type="protein sequence ID" value="SHG77097.1"/>
    <property type="molecule type" value="Genomic_DNA"/>
</dbReference>
<keyword evidence="3 9" id="KW-1134">Transmembrane beta strand</keyword>
<evidence type="ECO:0000256" key="2">
    <source>
        <dbReference type="ARBA" id="ARBA00022448"/>
    </source>
</evidence>
<dbReference type="Pfam" id="PF07715">
    <property type="entry name" value="Plug"/>
    <property type="match status" value="1"/>
</dbReference>
<keyword evidence="6 11" id="KW-0798">TonB box</keyword>
<evidence type="ECO:0000256" key="10">
    <source>
        <dbReference type="PROSITE-ProRule" id="PRU10144"/>
    </source>
</evidence>
<dbReference type="InterPro" id="IPR012910">
    <property type="entry name" value="Plug_dom"/>
</dbReference>
<comment type="similarity">
    <text evidence="9 11">Belongs to the TonB-dependent receptor family.</text>
</comment>
<feature type="signal peptide" evidence="12">
    <location>
        <begin position="1"/>
        <end position="31"/>
    </location>
</feature>
<dbReference type="PANTHER" id="PTHR47234">
    <property type="match status" value="1"/>
</dbReference>
<dbReference type="InterPro" id="IPR010917">
    <property type="entry name" value="TonB_rcpt_CS"/>
</dbReference>
<name>A0A1M5MIR7_9GAMM</name>
<evidence type="ECO:0000259" key="13">
    <source>
        <dbReference type="Pfam" id="PF00593"/>
    </source>
</evidence>
<keyword evidence="7 9" id="KW-0472">Membrane</keyword>
<evidence type="ECO:0000256" key="9">
    <source>
        <dbReference type="PROSITE-ProRule" id="PRU01360"/>
    </source>
</evidence>
<keyword evidence="2 9" id="KW-0813">Transport</keyword>
<dbReference type="Pfam" id="PF00593">
    <property type="entry name" value="TonB_dep_Rec_b-barrel"/>
    <property type="match status" value="1"/>
</dbReference>
<dbReference type="GO" id="GO:0009279">
    <property type="term" value="C:cell outer membrane"/>
    <property type="evidence" value="ECO:0007669"/>
    <property type="project" value="UniProtKB-SubCell"/>
</dbReference>
<evidence type="ECO:0000256" key="8">
    <source>
        <dbReference type="ARBA" id="ARBA00023237"/>
    </source>
</evidence>
<evidence type="ECO:0000313" key="16">
    <source>
        <dbReference type="Proteomes" id="UP000199758"/>
    </source>
</evidence>
<keyword evidence="15" id="KW-0675">Receptor</keyword>
<dbReference type="Gene3D" id="2.40.170.20">
    <property type="entry name" value="TonB-dependent receptor, beta-barrel domain"/>
    <property type="match status" value="1"/>
</dbReference>
<reference evidence="15 16" key="1">
    <citation type="submission" date="2016-11" db="EMBL/GenBank/DDBJ databases">
        <authorList>
            <person name="Jaros S."/>
            <person name="Januszkiewicz K."/>
            <person name="Wedrychowicz H."/>
        </authorList>
    </citation>
    <scope>NUCLEOTIDE SEQUENCE [LARGE SCALE GENOMIC DNA]</scope>
    <source>
        <strain evidence="15 16">CGMCC 1.7049</strain>
    </source>
</reference>
<keyword evidence="5 12" id="KW-0732">Signal</keyword>
<dbReference type="PROSITE" id="PS01156">
    <property type="entry name" value="TONB_DEPENDENT_REC_2"/>
    <property type="match status" value="1"/>
</dbReference>
<accession>A0A1M5MIR7</accession>
<comment type="subcellular location">
    <subcellularLocation>
        <location evidence="1 9">Cell outer membrane</location>
        <topology evidence="1 9">Multi-pass membrane protein</topology>
    </subcellularLocation>
</comment>
<evidence type="ECO:0000313" key="15">
    <source>
        <dbReference type="EMBL" id="SHG77097.1"/>
    </source>
</evidence>
<evidence type="ECO:0000256" key="3">
    <source>
        <dbReference type="ARBA" id="ARBA00022452"/>
    </source>
</evidence>
<proteinExistence type="inferred from homology"/>
<feature type="domain" description="TonB-dependent receptor plug" evidence="14">
    <location>
        <begin position="66"/>
        <end position="173"/>
    </location>
</feature>
<evidence type="ECO:0000256" key="12">
    <source>
        <dbReference type="SAM" id="SignalP"/>
    </source>
</evidence>
<keyword evidence="16" id="KW-1185">Reference proteome</keyword>
<evidence type="ECO:0000256" key="6">
    <source>
        <dbReference type="ARBA" id="ARBA00023077"/>
    </source>
</evidence>
<organism evidence="15 16">
    <name type="scientific">Hydrocarboniphaga daqingensis</name>
    <dbReference type="NCBI Taxonomy" id="490188"/>
    <lineage>
        <taxon>Bacteria</taxon>
        <taxon>Pseudomonadati</taxon>
        <taxon>Pseudomonadota</taxon>
        <taxon>Gammaproteobacteria</taxon>
        <taxon>Nevskiales</taxon>
        <taxon>Nevskiaceae</taxon>
        <taxon>Hydrocarboniphaga</taxon>
    </lineage>
</organism>
<dbReference type="PANTHER" id="PTHR47234:SF2">
    <property type="entry name" value="TONB-DEPENDENT RECEPTOR"/>
    <property type="match status" value="1"/>
</dbReference>
<dbReference type="Proteomes" id="UP000199758">
    <property type="component" value="Unassembled WGS sequence"/>
</dbReference>
<dbReference type="InterPro" id="IPR037066">
    <property type="entry name" value="Plug_dom_sf"/>
</dbReference>
<dbReference type="InterPro" id="IPR039426">
    <property type="entry name" value="TonB-dep_rcpt-like"/>
</dbReference>
<dbReference type="InterPro" id="IPR036942">
    <property type="entry name" value="Beta-barrel_TonB_sf"/>
</dbReference>
<gene>
    <name evidence="15" type="ORF">SAMN04488068_1285</name>
</gene>
<dbReference type="RefSeq" id="WP_072895621.1">
    <property type="nucleotide sequence ID" value="NZ_FQWZ01000003.1"/>
</dbReference>
<evidence type="ECO:0000256" key="11">
    <source>
        <dbReference type="RuleBase" id="RU003357"/>
    </source>
</evidence>
<evidence type="ECO:0000256" key="4">
    <source>
        <dbReference type="ARBA" id="ARBA00022692"/>
    </source>
</evidence>
<feature type="short sequence motif" description="TonB C-terminal box" evidence="10">
    <location>
        <begin position="941"/>
        <end position="958"/>
    </location>
</feature>
<dbReference type="OrthoDB" id="6276154at2"/>
<keyword evidence="4 9" id="KW-0812">Transmembrane</keyword>
<feature type="domain" description="TonB-dependent receptor-like beta-barrel" evidence="13">
    <location>
        <begin position="412"/>
        <end position="921"/>
    </location>
</feature>
<keyword evidence="8 9" id="KW-0998">Cell outer membrane</keyword>
<protein>
    <submittedName>
        <fullName evidence="15">TonB-dependent Receptor Plug Domain</fullName>
    </submittedName>
</protein>
<dbReference type="STRING" id="490188.SAMN04488068_1285"/>
<feature type="chain" id="PRO_5013110287" evidence="12">
    <location>
        <begin position="32"/>
        <end position="958"/>
    </location>
</feature>
<evidence type="ECO:0000256" key="7">
    <source>
        <dbReference type="ARBA" id="ARBA00023136"/>
    </source>
</evidence>
<dbReference type="SUPFAM" id="SSF56935">
    <property type="entry name" value="Porins"/>
    <property type="match status" value="1"/>
</dbReference>
<sequence>MRLSSEGKLRLAARTAFLVGGVSLAATTAYAQEAAPAAGEAAAEGSVNLDKLVVTGTRIKSQTFTASSPVAEIKGEEFRYAGATIAEDLVNQYPQLSPEFDNVNNNPSLGYATVDLRGLGPERTLALLNGRRIPKGAGELPDISIIPATLIKRVDVLTGGASAVYGSDAVAGVVNFILDDEFEGVRINGGWNGYQHKNDNGYIQGLLDQRGFDYEKGDSGVDGISRNLDIVIGGNFGEKGHATAWGTWRKNAPLFQAQRDYSSCALNAAATRCGGSATADPANFYVVAPESGIYSYVSRAGAGAWSLEDGPTNLYNFAPINYYQRPDERYTAGTNIKYEINEYAKPYLEAMFVNRRSSTQLAPSGAFFTDVTVNCDTPQIGTLCNDTGITDDEFTVYVAKRNVEGGPRFNAAESNNFSVTSGVGGSIWGSWSYDASFTYNRASNTTVGTNDFLTSRIRDALLGCPDGSFDGCVPYEVFTDSVTPAQAQALQGISQQQVVTDMRVVNGYVTGDLGVGLPTAGGEAVSVVLGYENRTERYAYSADSNLADGNFAGSGSESPPIKAAIGVEELFMEGAIPLLTNAGILSRLDADVGYRFSQYELSGDASTYKIGFGANFFDDRYKLRGGFNRAIRAPNINELFLPQQIGLWGGTDPCAGATPEYTAEQCALTGVTPAQYGSIAANPAAQYNQIAGGNPNLTPEKANTWTLGVAAEPVKNLIVSVDYYQIKIEDAIGGVGARNLLDICALTGQSSACSLITRNPTTGDLFRGTSGFVTNFQQNLGSVEVKGIDLSASYTMRLGPGRLSTSIAGTYLLDKTFSPLQSDSSVAYDCTGNVSPQCSQAPEWRHLATARYSIDRYTAGVRWRYFGALDYKDPRNFRKGRPLTTDTGLVKNGGVDAYNWFDINGSVSFGPALLTAGINNVFDKEPPLVGSQLTNNGNALGGYDQLGRYLFTSLTLEF</sequence>
<dbReference type="PROSITE" id="PS52016">
    <property type="entry name" value="TONB_DEPENDENT_REC_3"/>
    <property type="match status" value="1"/>
</dbReference>
<dbReference type="AlphaFoldDB" id="A0A1M5MIR7"/>
<evidence type="ECO:0000259" key="14">
    <source>
        <dbReference type="Pfam" id="PF07715"/>
    </source>
</evidence>
<evidence type="ECO:0000256" key="1">
    <source>
        <dbReference type="ARBA" id="ARBA00004571"/>
    </source>
</evidence>
<evidence type="ECO:0000256" key="5">
    <source>
        <dbReference type="ARBA" id="ARBA00022729"/>
    </source>
</evidence>
<dbReference type="Gene3D" id="2.170.130.10">
    <property type="entry name" value="TonB-dependent receptor, plug domain"/>
    <property type="match status" value="1"/>
</dbReference>